<evidence type="ECO:0000256" key="1">
    <source>
        <dbReference type="SAM" id="SignalP"/>
    </source>
</evidence>
<gene>
    <name evidence="2" type="ORF">LECACI_7A003187</name>
</gene>
<evidence type="ECO:0008006" key="4">
    <source>
        <dbReference type="Google" id="ProtNLM"/>
    </source>
</evidence>
<dbReference type="Pfam" id="PF11937">
    <property type="entry name" value="DUF3455"/>
    <property type="match status" value="1"/>
</dbReference>
<dbReference type="EMBL" id="CAVMBE010000015">
    <property type="protein sequence ID" value="CAK3946144.1"/>
    <property type="molecule type" value="Genomic_DNA"/>
</dbReference>
<dbReference type="AlphaFoldDB" id="A0AAI9E9L2"/>
<dbReference type="InterPro" id="IPR021851">
    <property type="entry name" value="DUF3455"/>
</dbReference>
<feature type="chain" id="PRO_5042536081" description="Malate dehydrogenase" evidence="1">
    <location>
        <begin position="21"/>
        <end position="261"/>
    </location>
</feature>
<dbReference type="Proteomes" id="UP001296104">
    <property type="component" value="Unassembled WGS sequence"/>
</dbReference>
<accession>A0AAI9E9L2</accession>
<feature type="signal peptide" evidence="1">
    <location>
        <begin position="1"/>
        <end position="20"/>
    </location>
</feature>
<comment type="caution">
    <text evidence="2">The sequence shown here is derived from an EMBL/GenBank/DDBJ whole genome shotgun (WGS) entry which is preliminary data.</text>
</comment>
<proteinExistence type="predicted"/>
<keyword evidence="1" id="KW-0732">Signal</keyword>
<reference evidence="2" key="1">
    <citation type="submission" date="2023-11" db="EMBL/GenBank/DDBJ databases">
        <authorList>
            <person name="Alioto T."/>
            <person name="Alioto T."/>
            <person name="Gomez Garrido J."/>
        </authorList>
    </citation>
    <scope>NUCLEOTIDE SEQUENCE</scope>
</reference>
<evidence type="ECO:0000313" key="2">
    <source>
        <dbReference type="EMBL" id="CAK3946144.1"/>
    </source>
</evidence>
<keyword evidence="3" id="KW-1185">Reference proteome</keyword>
<dbReference type="PANTHER" id="PTHR35567:SF3">
    <property type="entry name" value="MALATE DEHYDROGENASE"/>
    <property type="match status" value="1"/>
</dbReference>
<sequence>MPSLTPSLIALAFMSIPSSALPYAGNGNIPYINLDLTATPSLPLREVSNTGASPLPSPTGTLKSIQLGLGFQNYTCSSSAWIQTVPSAGAIANLYDITRLVTQYTSDSYTQTTLHAFEDCLKATFCQPSPGNNYCASCHQIATAALSASLSGLHFFEQINNAQTPNFHIWAPPPTTDSDEYLSAKKVGTAKAAQNAYAGANALGAVAWLYLVDNGDGRTKNLKSVYRIETAGGVAPASCEVPGETLQVPYAAEYWFYDGGK</sequence>
<name>A0AAI9E9L2_9PEZI</name>
<protein>
    <recommendedName>
        <fullName evidence="4">Malate dehydrogenase</fullName>
    </recommendedName>
</protein>
<organism evidence="2 3">
    <name type="scientific">Lecanosticta acicola</name>
    <dbReference type="NCBI Taxonomy" id="111012"/>
    <lineage>
        <taxon>Eukaryota</taxon>
        <taxon>Fungi</taxon>
        <taxon>Dikarya</taxon>
        <taxon>Ascomycota</taxon>
        <taxon>Pezizomycotina</taxon>
        <taxon>Dothideomycetes</taxon>
        <taxon>Dothideomycetidae</taxon>
        <taxon>Mycosphaerellales</taxon>
        <taxon>Mycosphaerellaceae</taxon>
        <taxon>Lecanosticta</taxon>
    </lineage>
</organism>
<evidence type="ECO:0000313" key="3">
    <source>
        <dbReference type="Proteomes" id="UP001296104"/>
    </source>
</evidence>
<dbReference type="PANTHER" id="PTHR35567">
    <property type="entry name" value="MALATE DEHYDROGENASE (AFU_ORTHOLOGUE AFUA_2G13800)"/>
    <property type="match status" value="1"/>
</dbReference>